<reference evidence="1 2" key="1">
    <citation type="submission" date="2021-07" db="EMBL/GenBank/DDBJ databases">
        <title>The Aristolochia fimbriata genome: insights into angiosperm evolution, floral development and chemical biosynthesis.</title>
        <authorList>
            <person name="Jiao Y."/>
        </authorList>
    </citation>
    <scope>NUCLEOTIDE SEQUENCE [LARGE SCALE GENOMIC DNA]</scope>
    <source>
        <strain evidence="1">IBCAS-2021</strain>
        <tissue evidence="1">Leaf</tissue>
    </source>
</reference>
<organism evidence="1 2">
    <name type="scientific">Aristolochia fimbriata</name>
    <name type="common">White veined hardy Dutchman's pipe vine</name>
    <dbReference type="NCBI Taxonomy" id="158543"/>
    <lineage>
        <taxon>Eukaryota</taxon>
        <taxon>Viridiplantae</taxon>
        <taxon>Streptophyta</taxon>
        <taxon>Embryophyta</taxon>
        <taxon>Tracheophyta</taxon>
        <taxon>Spermatophyta</taxon>
        <taxon>Magnoliopsida</taxon>
        <taxon>Magnoliidae</taxon>
        <taxon>Piperales</taxon>
        <taxon>Aristolochiaceae</taxon>
        <taxon>Aristolochia</taxon>
    </lineage>
</organism>
<evidence type="ECO:0000313" key="2">
    <source>
        <dbReference type="Proteomes" id="UP000825729"/>
    </source>
</evidence>
<keyword evidence="2" id="KW-1185">Reference proteome</keyword>
<gene>
    <name evidence="1" type="ORF">H6P81_015912</name>
</gene>
<accession>A0AAV7EA03</accession>
<comment type="caution">
    <text evidence="1">The sequence shown here is derived from an EMBL/GenBank/DDBJ whole genome shotgun (WGS) entry which is preliminary data.</text>
</comment>
<proteinExistence type="predicted"/>
<sequence>MGACNFGMSWKSTGITKDQRPPKLKDKDDAGLLELKNVSTKATKTNVELGHQWIMAAMKSFASARNYVAKPKGTYKDANLAFPKMRLNHGKEKDVDYNTNKYYVIQGL</sequence>
<dbReference type="Proteomes" id="UP000825729">
    <property type="component" value="Unassembled WGS sequence"/>
</dbReference>
<name>A0AAV7EA03_ARIFI</name>
<dbReference type="AlphaFoldDB" id="A0AAV7EA03"/>
<protein>
    <submittedName>
        <fullName evidence="1">Uncharacterized protein</fullName>
    </submittedName>
</protein>
<dbReference type="EMBL" id="JAINDJ010000006">
    <property type="protein sequence ID" value="KAG9444572.1"/>
    <property type="molecule type" value="Genomic_DNA"/>
</dbReference>
<evidence type="ECO:0000313" key="1">
    <source>
        <dbReference type="EMBL" id="KAG9444572.1"/>
    </source>
</evidence>